<proteinExistence type="predicted"/>
<reference evidence="2 3" key="1">
    <citation type="submission" date="2013-11" db="EMBL/GenBank/DDBJ databases">
        <title>The Genome Sequence of Phytophthora parasitica P1976.</title>
        <authorList>
            <consortium name="The Broad Institute Genomics Platform"/>
            <person name="Russ C."/>
            <person name="Tyler B."/>
            <person name="Panabieres F."/>
            <person name="Shan W."/>
            <person name="Tripathy S."/>
            <person name="Grunwald N."/>
            <person name="Machado M."/>
            <person name="Johnson C.S."/>
            <person name="Walker B."/>
            <person name="Young S."/>
            <person name="Zeng Q."/>
            <person name="Gargeya S."/>
            <person name="Fitzgerald M."/>
            <person name="Haas B."/>
            <person name="Abouelleil A."/>
            <person name="Allen A.W."/>
            <person name="Alvarado L."/>
            <person name="Arachchi H.M."/>
            <person name="Berlin A.M."/>
            <person name="Chapman S.B."/>
            <person name="Gainer-Dewar J."/>
            <person name="Goldberg J."/>
            <person name="Griggs A."/>
            <person name="Gujja S."/>
            <person name="Hansen M."/>
            <person name="Howarth C."/>
            <person name="Imamovic A."/>
            <person name="Ireland A."/>
            <person name="Larimer J."/>
            <person name="McCowan C."/>
            <person name="Murphy C."/>
            <person name="Pearson M."/>
            <person name="Poon T.W."/>
            <person name="Priest M."/>
            <person name="Roberts A."/>
            <person name="Saif S."/>
            <person name="Shea T."/>
            <person name="Sisk P."/>
            <person name="Sykes S."/>
            <person name="Wortman J."/>
            <person name="Nusbaum C."/>
            <person name="Birren B."/>
        </authorList>
    </citation>
    <scope>NUCLEOTIDE SEQUENCE [LARGE SCALE GENOMIC DNA]</scope>
    <source>
        <strain evidence="2 3">P1976</strain>
    </source>
</reference>
<sequence>MRALDSMGRSSASSADENSTGSAINQLRRGLTRGGPPSAHRKPNFVMCPQRLICTWDQGQSSWKKAEPASDPKVSGGSLPPHTTVLKFVAAAVLIYPASLQDEIHHHKSLPRARCS</sequence>
<organism evidence="2 3">
    <name type="scientific">Phytophthora nicotianae P1976</name>
    <dbReference type="NCBI Taxonomy" id="1317066"/>
    <lineage>
        <taxon>Eukaryota</taxon>
        <taxon>Sar</taxon>
        <taxon>Stramenopiles</taxon>
        <taxon>Oomycota</taxon>
        <taxon>Peronosporomycetes</taxon>
        <taxon>Peronosporales</taxon>
        <taxon>Peronosporaceae</taxon>
        <taxon>Phytophthora</taxon>
    </lineage>
</organism>
<accession>A0A081AET3</accession>
<gene>
    <name evidence="2" type="ORF">F444_07405</name>
</gene>
<dbReference type="Proteomes" id="UP000028582">
    <property type="component" value="Unassembled WGS sequence"/>
</dbReference>
<evidence type="ECO:0000313" key="3">
    <source>
        <dbReference type="Proteomes" id="UP000028582"/>
    </source>
</evidence>
<dbReference type="EMBL" id="ANJA01001382">
    <property type="protein sequence ID" value="ETO77394.1"/>
    <property type="molecule type" value="Genomic_DNA"/>
</dbReference>
<feature type="compositionally biased region" description="Polar residues" evidence="1">
    <location>
        <begin position="8"/>
        <end position="25"/>
    </location>
</feature>
<comment type="caution">
    <text evidence="2">The sequence shown here is derived from an EMBL/GenBank/DDBJ whole genome shotgun (WGS) entry which is preliminary data.</text>
</comment>
<evidence type="ECO:0000256" key="1">
    <source>
        <dbReference type="SAM" id="MobiDB-lite"/>
    </source>
</evidence>
<feature type="region of interest" description="Disordered" evidence="1">
    <location>
        <begin position="1"/>
        <end position="44"/>
    </location>
</feature>
<evidence type="ECO:0000313" key="2">
    <source>
        <dbReference type="EMBL" id="ETO77394.1"/>
    </source>
</evidence>
<protein>
    <submittedName>
        <fullName evidence="2">Uncharacterized protein</fullName>
    </submittedName>
</protein>
<dbReference type="AlphaFoldDB" id="A0A081AET3"/>
<name>A0A081AET3_PHYNI</name>